<dbReference type="Pfam" id="PF00370">
    <property type="entry name" value="FGGY_N"/>
    <property type="match status" value="1"/>
</dbReference>
<organism evidence="5">
    <name type="scientific">marine metagenome</name>
    <dbReference type="NCBI Taxonomy" id="408172"/>
    <lineage>
        <taxon>unclassified sequences</taxon>
        <taxon>metagenomes</taxon>
        <taxon>ecological metagenomes</taxon>
    </lineage>
</organism>
<evidence type="ECO:0000256" key="1">
    <source>
        <dbReference type="ARBA" id="ARBA00009156"/>
    </source>
</evidence>
<dbReference type="GO" id="GO:0004856">
    <property type="term" value="F:D-xylulokinase activity"/>
    <property type="evidence" value="ECO:0007669"/>
    <property type="project" value="TreeGrafter"/>
</dbReference>
<proteinExistence type="inferred from homology"/>
<dbReference type="GO" id="GO:0005829">
    <property type="term" value="C:cytosol"/>
    <property type="evidence" value="ECO:0007669"/>
    <property type="project" value="TreeGrafter"/>
</dbReference>
<name>A0A382QJY7_9ZZZZ</name>
<keyword evidence="2" id="KW-0808">Transferase</keyword>
<evidence type="ECO:0000256" key="3">
    <source>
        <dbReference type="ARBA" id="ARBA00022777"/>
    </source>
</evidence>
<feature type="domain" description="Carbohydrate kinase FGGY N-terminal" evidence="4">
    <location>
        <begin position="131"/>
        <end position="282"/>
    </location>
</feature>
<dbReference type="PANTHER" id="PTHR10196">
    <property type="entry name" value="SUGAR KINASE"/>
    <property type="match status" value="1"/>
</dbReference>
<feature type="non-terminal residue" evidence="5">
    <location>
        <position position="288"/>
    </location>
</feature>
<evidence type="ECO:0000259" key="4">
    <source>
        <dbReference type="Pfam" id="PF00370"/>
    </source>
</evidence>
<comment type="similarity">
    <text evidence="1">Belongs to the FGGY kinase family.</text>
</comment>
<dbReference type="GO" id="GO:0005997">
    <property type="term" value="P:xylulose metabolic process"/>
    <property type="evidence" value="ECO:0007669"/>
    <property type="project" value="TreeGrafter"/>
</dbReference>
<sequence>MSKYLGIDSSTQSITGLLIDTENKTIVTEESINFDEHFKAAYGVENGVFDLGNGAVHSAPLMWAEALDLLLQTLKDQGHDLSEIDAIAGSGQQHGTVYLNNTAAPALQNISSAFPLKDQLAGIFSRDTTPIWMDTSTSAQCAEIEDGVGGQDKLLELTGNTAFERFSGPQIRKFYQTEPDAYNNTAYIGLVSSYIASLLAGKLAGVDPGDGSGTNMMDIAAREWSPIALDATAPDLTDKLLPIAPSGQAIATISHYFMGRYGFTKDCLVLPFSGDNPSSLIGLGLVTP</sequence>
<reference evidence="5" key="1">
    <citation type="submission" date="2018-05" db="EMBL/GenBank/DDBJ databases">
        <authorList>
            <person name="Lanie J.A."/>
            <person name="Ng W.-L."/>
            <person name="Kazmierczak K.M."/>
            <person name="Andrzejewski T.M."/>
            <person name="Davidsen T.M."/>
            <person name="Wayne K.J."/>
            <person name="Tettelin H."/>
            <person name="Glass J.I."/>
            <person name="Rusch D."/>
            <person name="Podicherti R."/>
            <person name="Tsui H.-C.T."/>
            <person name="Winkler M.E."/>
        </authorList>
    </citation>
    <scope>NUCLEOTIDE SEQUENCE</scope>
</reference>
<dbReference type="InterPro" id="IPR043129">
    <property type="entry name" value="ATPase_NBD"/>
</dbReference>
<dbReference type="AlphaFoldDB" id="A0A382QJY7"/>
<dbReference type="InterPro" id="IPR018484">
    <property type="entry name" value="FGGY_N"/>
</dbReference>
<dbReference type="Gene3D" id="3.30.420.40">
    <property type="match status" value="1"/>
</dbReference>
<dbReference type="PANTHER" id="PTHR10196:SF57">
    <property type="entry name" value="XYLULOSE KINASE"/>
    <property type="match status" value="1"/>
</dbReference>
<evidence type="ECO:0000313" key="5">
    <source>
        <dbReference type="EMBL" id="SVC85839.1"/>
    </source>
</evidence>
<evidence type="ECO:0000256" key="2">
    <source>
        <dbReference type="ARBA" id="ARBA00022679"/>
    </source>
</evidence>
<gene>
    <name evidence="5" type="ORF">METZ01_LOCUS338693</name>
</gene>
<protein>
    <recommendedName>
        <fullName evidence="4">Carbohydrate kinase FGGY N-terminal domain-containing protein</fullName>
    </recommendedName>
</protein>
<dbReference type="SUPFAM" id="SSF53067">
    <property type="entry name" value="Actin-like ATPase domain"/>
    <property type="match status" value="1"/>
</dbReference>
<dbReference type="EMBL" id="UINC01115076">
    <property type="protein sequence ID" value="SVC85839.1"/>
    <property type="molecule type" value="Genomic_DNA"/>
</dbReference>
<keyword evidence="3" id="KW-0418">Kinase</keyword>
<accession>A0A382QJY7</accession>